<sequence length="78" mass="8604">MSTCLSLLVFDRPFIINSCDHSFIFIFCLNLASSPICVKVSPSNLAWAPFLAVLYIRPYSSPCSSPICFSPRLKTAKG</sequence>
<evidence type="ECO:0000313" key="1">
    <source>
        <dbReference type="EMBL" id="SBT42073.1"/>
    </source>
</evidence>
<gene>
    <name evidence="1" type="ORF">POVWA1_045250</name>
</gene>
<dbReference type="Proteomes" id="UP000078555">
    <property type="component" value="Unassembled WGS sequence"/>
</dbReference>
<reference evidence="2" key="1">
    <citation type="submission" date="2016-05" db="EMBL/GenBank/DDBJ databases">
        <authorList>
            <person name="Naeem Raeece"/>
        </authorList>
    </citation>
    <scope>NUCLEOTIDE SEQUENCE [LARGE SCALE GENOMIC DNA]</scope>
</reference>
<keyword evidence="2" id="KW-1185">Reference proteome</keyword>
<accession>A0A1A8ZE19</accession>
<dbReference type="AlphaFoldDB" id="A0A1A8ZE19"/>
<organism evidence="1 2">
    <name type="scientific">Plasmodium ovale wallikeri</name>
    <dbReference type="NCBI Taxonomy" id="864142"/>
    <lineage>
        <taxon>Eukaryota</taxon>
        <taxon>Sar</taxon>
        <taxon>Alveolata</taxon>
        <taxon>Apicomplexa</taxon>
        <taxon>Aconoidasida</taxon>
        <taxon>Haemosporida</taxon>
        <taxon>Plasmodiidae</taxon>
        <taxon>Plasmodium</taxon>
        <taxon>Plasmodium (Plasmodium)</taxon>
    </lineage>
</organism>
<name>A0A1A8ZE19_PLAOA</name>
<proteinExistence type="predicted"/>
<evidence type="ECO:0000313" key="2">
    <source>
        <dbReference type="Proteomes" id="UP000078555"/>
    </source>
</evidence>
<dbReference type="EMBL" id="FLRD01000121">
    <property type="protein sequence ID" value="SBT42073.1"/>
    <property type="molecule type" value="Genomic_DNA"/>
</dbReference>
<protein>
    <submittedName>
        <fullName evidence="1">Uncharacterized protein</fullName>
    </submittedName>
</protein>